<evidence type="ECO:0000313" key="1">
    <source>
        <dbReference type="EMBL" id="MXU66453.1"/>
    </source>
</evidence>
<dbReference type="EMBL" id="WUWG01000006">
    <property type="protein sequence ID" value="MXU66453.1"/>
    <property type="molecule type" value="Genomic_DNA"/>
</dbReference>
<dbReference type="RefSeq" id="WP_160855966.1">
    <property type="nucleotide sequence ID" value="NZ_WUWG01000006.1"/>
</dbReference>
<comment type="caution">
    <text evidence="1">The sequence shown here is derived from an EMBL/GenBank/DDBJ whole genome shotgun (WGS) entry which is preliminary data.</text>
</comment>
<accession>A0A6B0TZL7</accession>
<proteinExistence type="predicted"/>
<dbReference type="PROSITE" id="PS51318">
    <property type="entry name" value="TAT"/>
    <property type="match status" value="1"/>
</dbReference>
<sequence length="63" mass="6725">MDQTDKPDREDRRAFLRLTSTAAPAALLATAAGVDPAAAAEEQPTSGLRLTPHVKAYLDSARF</sequence>
<name>A0A6B0TZL7_9RHOB</name>
<dbReference type="AlphaFoldDB" id="A0A6B0TZL7"/>
<dbReference type="InterPro" id="IPR006311">
    <property type="entry name" value="TAT_signal"/>
</dbReference>
<dbReference type="Proteomes" id="UP000436016">
    <property type="component" value="Unassembled WGS sequence"/>
</dbReference>
<protein>
    <submittedName>
        <fullName evidence="1">Twin-arginine translocation pathway signal protein</fullName>
    </submittedName>
</protein>
<evidence type="ECO:0000313" key="2">
    <source>
        <dbReference type="Proteomes" id="UP000436016"/>
    </source>
</evidence>
<organism evidence="1 2">
    <name type="scientific">Oceanomicrobium pacificus</name>
    <dbReference type="NCBI Taxonomy" id="2692916"/>
    <lineage>
        <taxon>Bacteria</taxon>
        <taxon>Pseudomonadati</taxon>
        <taxon>Pseudomonadota</taxon>
        <taxon>Alphaproteobacteria</taxon>
        <taxon>Rhodobacterales</taxon>
        <taxon>Paracoccaceae</taxon>
        <taxon>Oceanomicrobium</taxon>
    </lineage>
</organism>
<keyword evidence="2" id="KW-1185">Reference proteome</keyword>
<gene>
    <name evidence="1" type="ORF">GSH16_13460</name>
</gene>
<reference evidence="1 2" key="1">
    <citation type="submission" date="2019-12" db="EMBL/GenBank/DDBJ databases">
        <title>Strain KN286 was isolated from seawater, which was collected from Caroline Seamount in the tropical western Pacific.</title>
        <authorList>
            <person name="Wang Q."/>
        </authorList>
    </citation>
    <scope>NUCLEOTIDE SEQUENCE [LARGE SCALE GENOMIC DNA]</scope>
    <source>
        <strain evidence="1 2">KN286</strain>
    </source>
</reference>